<accession>A0A9J6GTC0</accession>
<evidence type="ECO:0000313" key="1">
    <source>
        <dbReference type="EMBL" id="KAH9378765.1"/>
    </source>
</evidence>
<sequence length="128" mass="14223">MGKNFVPIDPVKLKGSKQDIVSLLAKEKIDSLFGKVKGTNNGCLQVFYAAKDHKPGIPFRAIISESGTRQAQVTNFLAKHLARIEMRDHYMIANSRDVLSYLEEDQGRAVSGFSVDVRISITLYPTPN</sequence>
<keyword evidence="2" id="KW-1185">Reference proteome</keyword>
<dbReference type="Proteomes" id="UP000821853">
    <property type="component" value="Unassembled WGS sequence"/>
</dbReference>
<organism evidence="1 2">
    <name type="scientific">Haemaphysalis longicornis</name>
    <name type="common">Bush tick</name>
    <dbReference type="NCBI Taxonomy" id="44386"/>
    <lineage>
        <taxon>Eukaryota</taxon>
        <taxon>Metazoa</taxon>
        <taxon>Ecdysozoa</taxon>
        <taxon>Arthropoda</taxon>
        <taxon>Chelicerata</taxon>
        <taxon>Arachnida</taxon>
        <taxon>Acari</taxon>
        <taxon>Parasitiformes</taxon>
        <taxon>Ixodida</taxon>
        <taxon>Ixodoidea</taxon>
        <taxon>Ixodidae</taxon>
        <taxon>Haemaphysalinae</taxon>
        <taxon>Haemaphysalis</taxon>
    </lineage>
</organism>
<dbReference type="EMBL" id="JABSTR010000009">
    <property type="protein sequence ID" value="KAH9378765.1"/>
    <property type="molecule type" value="Genomic_DNA"/>
</dbReference>
<name>A0A9J6GTC0_HAELO</name>
<proteinExistence type="predicted"/>
<gene>
    <name evidence="1" type="ORF">HPB48_017577</name>
</gene>
<dbReference type="VEuPathDB" id="VectorBase:HLOH_055276"/>
<evidence type="ECO:0000313" key="2">
    <source>
        <dbReference type="Proteomes" id="UP000821853"/>
    </source>
</evidence>
<dbReference type="AlphaFoldDB" id="A0A9J6GTC0"/>
<dbReference type="OrthoDB" id="10058657at2759"/>
<comment type="caution">
    <text evidence="1">The sequence shown here is derived from an EMBL/GenBank/DDBJ whole genome shotgun (WGS) entry which is preliminary data.</text>
</comment>
<reference evidence="1 2" key="1">
    <citation type="journal article" date="2020" name="Cell">
        <title>Large-Scale Comparative Analyses of Tick Genomes Elucidate Their Genetic Diversity and Vector Capacities.</title>
        <authorList>
            <consortium name="Tick Genome and Microbiome Consortium (TIGMIC)"/>
            <person name="Jia N."/>
            <person name="Wang J."/>
            <person name="Shi W."/>
            <person name="Du L."/>
            <person name="Sun Y."/>
            <person name="Zhan W."/>
            <person name="Jiang J.F."/>
            <person name="Wang Q."/>
            <person name="Zhang B."/>
            <person name="Ji P."/>
            <person name="Bell-Sakyi L."/>
            <person name="Cui X.M."/>
            <person name="Yuan T.T."/>
            <person name="Jiang B.G."/>
            <person name="Yang W.F."/>
            <person name="Lam T.T."/>
            <person name="Chang Q.C."/>
            <person name="Ding S.J."/>
            <person name="Wang X.J."/>
            <person name="Zhu J.G."/>
            <person name="Ruan X.D."/>
            <person name="Zhao L."/>
            <person name="Wei J.T."/>
            <person name="Ye R.Z."/>
            <person name="Que T.C."/>
            <person name="Du C.H."/>
            <person name="Zhou Y.H."/>
            <person name="Cheng J.X."/>
            <person name="Dai P.F."/>
            <person name="Guo W.B."/>
            <person name="Han X.H."/>
            <person name="Huang E.J."/>
            <person name="Li L.F."/>
            <person name="Wei W."/>
            <person name="Gao Y.C."/>
            <person name="Liu J.Z."/>
            <person name="Shao H.Z."/>
            <person name="Wang X."/>
            <person name="Wang C.C."/>
            <person name="Yang T.C."/>
            <person name="Huo Q.B."/>
            <person name="Li W."/>
            <person name="Chen H.Y."/>
            <person name="Chen S.E."/>
            <person name="Zhou L.G."/>
            <person name="Ni X.B."/>
            <person name="Tian J.H."/>
            <person name="Sheng Y."/>
            <person name="Liu T."/>
            <person name="Pan Y.S."/>
            <person name="Xia L.Y."/>
            <person name="Li J."/>
            <person name="Zhao F."/>
            <person name="Cao W.C."/>
        </authorList>
    </citation>
    <scope>NUCLEOTIDE SEQUENCE [LARGE SCALE GENOMIC DNA]</scope>
    <source>
        <strain evidence="1">HaeL-2018</strain>
    </source>
</reference>
<protein>
    <submittedName>
        <fullName evidence="1">Uncharacterized protein</fullName>
    </submittedName>
</protein>